<keyword evidence="2" id="KW-0012">Acyltransferase</keyword>
<dbReference type="InterPro" id="IPR016181">
    <property type="entry name" value="Acyl_CoA_acyltransferase"/>
</dbReference>
<dbReference type="InterPro" id="IPR000182">
    <property type="entry name" value="GNAT_dom"/>
</dbReference>
<organism evidence="4 5">
    <name type="scientific">Aquicoccus porphyridii</name>
    <dbReference type="NCBI Taxonomy" id="1852029"/>
    <lineage>
        <taxon>Bacteria</taxon>
        <taxon>Pseudomonadati</taxon>
        <taxon>Pseudomonadota</taxon>
        <taxon>Alphaproteobacteria</taxon>
        <taxon>Rhodobacterales</taxon>
        <taxon>Paracoccaceae</taxon>
        <taxon>Aquicoccus</taxon>
    </lineage>
</organism>
<dbReference type="PANTHER" id="PTHR43800">
    <property type="entry name" value="PEPTIDYL-LYSINE N-ACETYLTRANSFERASE YJAB"/>
    <property type="match status" value="1"/>
</dbReference>
<evidence type="ECO:0000259" key="3">
    <source>
        <dbReference type="PROSITE" id="PS51186"/>
    </source>
</evidence>
<keyword evidence="5" id="KW-1185">Reference proteome</keyword>
<dbReference type="CDD" id="cd04301">
    <property type="entry name" value="NAT_SF"/>
    <property type="match status" value="1"/>
</dbReference>
<dbReference type="Pfam" id="PF00583">
    <property type="entry name" value="Acetyltransf_1"/>
    <property type="match status" value="1"/>
</dbReference>
<evidence type="ECO:0000313" key="5">
    <source>
        <dbReference type="Proteomes" id="UP000325291"/>
    </source>
</evidence>
<name>A0A5A9ZVX1_9RHOB</name>
<sequence length="197" mass="22361">MLEAGFHAVPQGHVATVVTYLEMRAPVDARPEREAGLELRLVERPDVEWYRALFRKVGAEDWMWFSRLMIGEDALLAVLHDPAVEVYVALRDGEELGLLELDFRVQGECEIAFFGLARAAIGQGAGRWLMNRALERAWREGVGRVHLHTCTLDSPQALDFYRRSGFEPVRREVEVLRDPRLSGHLPESAAPHVPILR</sequence>
<proteinExistence type="predicted"/>
<keyword evidence="1 4" id="KW-0808">Transferase</keyword>
<comment type="caution">
    <text evidence="4">The sequence shown here is derived from an EMBL/GenBank/DDBJ whole genome shotgun (WGS) entry which is preliminary data.</text>
</comment>
<evidence type="ECO:0000256" key="1">
    <source>
        <dbReference type="ARBA" id="ARBA00022679"/>
    </source>
</evidence>
<accession>A0A5A9ZVX1</accession>
<dbReference type="Gene3D" id="3.40.630.30">
    <property type="match status" value="1"/>
</dbReference>
<reference evidence="4 5" key="1">
    <citation type="submission" date="2019-07" db="EMBL/GenBank/DDBJ databases">
        <title>Aquicoccus porphyridii gen. nov., sp. nov., isolated from a small marine red alga, Porphyridium marinum.</title>
        <authorList>
            <person name="Liu L."/>
        </authorList>
    </citation>
    <scope>NUCLEOTIDE SEQUENCE [LARGE SCALE GENOMIC DNA]</scope>
    <source>
        <strain evidence="4 5">L1 8-17</strain>
    </source>
</reference>
<dbReference type="EMBL" id="VINQ01000001">
    <property type="protein sequence ID" value="KAA0921201.1"/>
    <property type="molecule type" value="Genomic_DNA"/>
</dbReference>
<protein>
    <submittedName>
        <fullName evidence="4">GNAT family N-acetyltransferase</fullName>
    </submittedName>
</protein>
<feature type="domain" description="N-acetyltransferase" evidence="3">
    <location>
        <begin position="37"/>
        <end position="192"/>
    </location>
</feature>
<evidence type="ECO:0000313" key="4">
    <source>
        <dbReference type="EMBL" id="KAA0921201.1"/>
    </source>
</evidence>
<dbReference type="AlphaFoldDB" id="A0A5A9ZVX1"/>
<dbReference type="PROSITE" id="PS51186">
    <property type="entry name" value="GNAT"/>
    <property type="match status" value="1"/>
</dbReference>
<dbReference type="Proteomes" id="UP000325291">
    <property type="component" value="Unassembled WGS sequence"/>
</dbReference>
<dbReference type="GO" id="GO:0016747">
    <property type="term" value="F:acyltransferase activity, transferring groups other than amino-acyl groups"/>
    <property type="evidence" value="ECO:0007669"/>
    <property type="project" value="InterPro"/>
</dbReference>
<evidence type="ECO:0000256" key="2">
    <source>
        <dbReference type="ARBA" id="ARBA00023315"/>
    </source>
</evidence>
<gene>
    <name evidence="4" type="ORF">FLO80_02145</name>
</gene>
<dbReference type="SUPFAM" id="SSF55729">
    <property type="entry name" value="Acyl-CoA N-acyltransferases (Nat)"/>
    <property type="match status" value="1"/>
</dbReference>
<dbReference type="PANTHER" id="PTHR43800:SF1">
    <property type="entry name" value="PEPTIDYL-LYSINE N-ACETYLTRANSFERASE YJAB"/>
    <property type="match status" value="1"/>
</dbReference>